<keyword evidence="4" id="KW-0539">Nucleus</keyword>
<evidence type="ECO:0000256" key="2">
    <source>
        <dbReference type="ARBA" id="ARBA00023015"/>
    </source>
</evidence>
<organism evidence="7">
    <name type="scientific">Dichomitus squalens</name>
    <dbReference type="NCBI Taxonomy" id="114155"/>
    <lineage>
        <taxon>Eukaryota</taxon>
        <taxon>Fungi</taxon>
        <taxon>Dikarya</taxon>
        <taxon>Basidiomycota</taxon>
        <taxon>Agaricomycotina</taxon>
        <taxon>Agaricomycetes</taxon>
        <taxon>Polyporales</taxon>
        <taxon>Polyporaceae</taxon>
        <taxon>Dichomitus</taxon>
    </lineage>
</organism>
<dbReference type="InterPro" id="IPR037525">
    <property type="entry name" value="Velvet_dom"/>
</dbReference>
<sequence length="368" mass="40624">MWLSSVPLCAAVPSSASVDLLDFPWPPWIFCSACGCGRLLSLFCKALLHLGYITRLQAFRAFASRRYRWTQTYGRSAHMLTQTVPLDRCATPLHNGITKSCGHTVTPKDRTKLSINFLSSESPLAEGTTSPPQRSSALSSRARGVNRQPPILNSSEDIEIATEGSSSESRSYRLEIVQHPHRTAEFGASALTRLPLAPPLIAQLIMRDSAGRTVTDEMDLPFLVAQVSLMSSDGSASMDYGTSHDGRPARDRLLYGNLVSSPHILRNLQGRRGVYFMFPDVSVRQRGHFLLKVTLIRLPRFDDPVALAQQNGRGAIVAEARSLPFEVFPLREYVAPAQTPLTQYFLQQGARMYAFATTTNFARGPPLS</sequence>
<evidence type="ECO:0000256" key="1">
    <source>
        <dbReference type="ARBA" id="ARBA00004123"/>
    </source>
</evidence>
<dbReference type="AlphaFoldDB" id="A0A4Q9MMJ8"/>
<reference evidence="7" key="1">
    <citation type="submission" date="2019-01" db="EMBL/GenBank/DDBJ databases">
        <title>Draft genome sequences of three monokaryotic isolates of the white-rot basidiomycete fungus Dichomitus squalens.</title>
        <authorList>
            <consortium name="DOE Joint Genome Institute"/>
            <person name="Lopez S.C."/>
            <person name="Andreopoulos B."/>
            <person name="Pangilinan J."/>
            <person name="Lipzen A."/>
            <person name="Riley R."/>
            <person name="Ahrendt S."/>
            <person name="Ng V."/>
            <person name="Barry K."/>
            <person name="Daum C."/>
            <person name="Grigoriev I.V."/>
            <person name="Hilden K.S."/>
            <person name="Makela M.R."/>
            <person name="de Vries R.P."/>
        </authorList>
    </citation>
    <scope>NUCLEOTIDE SEQUENCE [LARGE SCALE GENOMIC DNA]</scope>
    <source>
        <strain evidence="7">OM18370.1</strain>
    </source>
</reference>
<dbReference type="GO" id="GO:0005634">
    <property type="term" value="C:nucleus"/>
    <property type="evidence" value="ECO:0007669"/>
    <property type="project" value="UniProtKB-SubCell"/>
</dbReference>
<dbReference type="PANTHER" id="PTHR33572:SF15">
    <property type="entry name" value="VELVET DOMAIN-CONTAINING PROTEIN"/>
    <property type="match status" value="1"/>
</dbReference>
<feature type="domain" description="Velvet" evidence="6">
    <location>
        <begin position="166"/>
        <end position="355"/>
    </location>
</feature>
<accession>A0A4Q9MMJ8</accession>
<dbReference type="Gene3D" id="2.60.40.3960">
    <property type="entry name" value="Velvet domain"/>
    <property type="match status" value="1"/>
</dbReference>
<proteinExistence type="predicted"/>
<dbReference type="OrthoDB" id="3056235at2759"/>
<keyword evidence="2" id="KW-0805">Transcription regulation</keyword>
<dbReference type="EMBL" id="ML143434">
    <property type="protein sequence ID" value="TBU27256.1"/>
    <property type="molecule type" value="Genomic_DNA"/>
</dbReference>
<dbReference type="PROSITE" id="PS51821">
    <property type="entry name" value="VELVET"/>
    <property type="match status" value="1"/>
</dbReference>
<dbReference type="InterPro" id="IPR021740">
    <property type="entry name" value="Velvet"/>
</dbReference>
<name>A0A4Q9MMJ8_9APHY</name>
<keyword evidence="3" id="KW-0804">Transcription</keyword>
<evidence type="ECO:0000259" key="6">
    <source>
        <dbReference type="PROSITE" id="PS51821"/>
    </source>
</evidence>
<dbReference type="InterPro" id="IPR038491">
    <property type="entry name" value="Velvet_dom_sf"/>
</dbReference>
<evidence type="ECO:0000313" key="7">
    <source>
        <dbReference type="EMBL" id="TBU27256.1"/>
    </source>
</evidence>
<protein>
    <submittedName>
        <fullName evidence="7">Velvet factor-domain-containing protein</fullName>
    </submittedName>
</protein>
<evidence type="ECO:0000256" key="4">
    <source>
        <dbReference type="ARBA" id="ARBA00023242"/>
    </source>
</evidence>
<feature type="compositionally biased region" description="Polar residues" evidence="5">
    <location>
        <begin position="122"/>
        <end position="139"/>
    </location>
</feature>
<dbReference type="Proteomes" id="UP000292957">
    <property type="component" value="Unassembled WGS sequence"/>
</dbReference>
<feature type="region of interest" description="Disordered" evidence="5">
    <location>
        <begin position="122"/>
        <end position="166"/>
    </location>
</feature>
<evidence type="ECO:0000256" key="3">
    <source>
        <dbReference type="ARBA" id="ARBA00023163"/>
    </source>
</evidence>
<dbReference type="PANTHER" id="PTHR33572">
    <property type="entry name" value="SPORE DEVELOPMENT REGULATOR VOSA"/>
    <property type="match status" value="1"/>
</dbReference>
<dbReference type="Pfam" id="PF11754">
    <property type="entry name" value="Velvet"/>
    <property type="match status" value="2"/>
</dbReference>
<gene>
    <name evidence="7" type="ORF">BD311DRAFT_385815</name>
</gene>
<comment type="subcellular location">
    <subcellularLocation>
        <location evidence="1">Nucleus</location>
    </subcellularLocation>
</comment>
<evidence type="ECO:0000256" key="5">
    <source>
        <dbReference type="SAM" id="MobiDB-lite"/>
    </source>
</evidence>